<dbReference type="Pfam" id="PF00043">
    <property type="entry name" value="GST_C"/>
    <property type="match status" value="1"/>
</dbReference>
<dbReference type="Pfam" id="PF02798">
    <property type="entry name" value="GST_N"/>
    <property type="match status" value="1"/>
</dbReference>
<dbReference type="EC" id="2.5.1.18" evidence="2"/>
<keyword evidence="8" id="KW-1185">Reference proteome</keyword>
<proteinExistence type="inferred from homology"/>
<comment type="caution">
    <text evidence="7">The sequence shown here is derived from an EMBL/GenBank/DDBJ whole genome shotgun (WGS) entry which is preliminary data.</text>
</comment>
<evidence type="ECO:0000256" key="1">
    <source>
        <dbReference type="ARBA" id="ARBA00010128"/>
    </source>
</evidence>
<dbReference type="Gene3D" id="1.20.1050.10">
    <property type="match status" value="1"/>
</dbReference>
<dbReference type="Proteomes" id="UP001283341">
    <property type="component" value="Unassembled WGS sequence"/>
</dbReference>
<dbReference type="FunFam" id="3.40.30.10:FF:000016">
    <property type="entry name" value="Glutathione S-transferase F2"/>
    <property type="match status" value="1"/>
</dbReference>
<feature type="domain" description="GST N-terminal" evidence="5">
    <location>
        <begin position="1"/>
        <end position="84"/>
    </location>
</feature>
<dbReference type="PANTHER" id="PTHR43900:SF3">
    <property type="entry name" value="GLUTATHIONE S-TRANSFERASE RHO"/>
    <property type="match status" value="1"/>
</dbReference>
<dbReference type="InterPro" id="IPR004045">
    <property type="entry name" value="Glutathione_S-Trfase_N"/>
</dbReference>
<comment type="catalytic activity">
    <reaction evidence="4">
        <text>RX + glutathione = an S-substituted glutathione + a halide anion + H(+)</text>
        <dbReference type="Rhea" id="RHEA:16437"/>
        <dbReference type="ChEBI" id="CHEBI:15378"/>
        <dbReference type="ChEBI" id="CHEBI:16042"/>
        <dbReference type="ChEBI" id="CHEBI:17792"/>
        <dbReference type="ChEBI" id="CHEBI:57925"/>
        <dbReference type="ChEBI" id="CHEBI:90779"/>
        <dbReference type="EC" id="2.5.1.18"/>
    </reaction>
</comment>
<dbReference type="InterPro" id="IPR040079">
    <property type="entry name" value="Glutathione_S-Trfase"/>
</dbReference>
<evidence type="ECO:0000313" key="8">
    <source>
        <dbReference type="Proteomes" id="UP001283341"/>
    </source>
</evidence>
<protein>
    <recommendedName>
        <fullName evidence="2">glutathione transferase</fullName>
        <ecNumber evidence="2">2.5.1.18</ecNumber>
    </recommendedName>
</protein>
<dbReference type="InterPro" id="IPR036282">
    <property type="entry name" value="Glutathione-S-Trfase_C_sf"/>
</dbReference>
<dbReference type="SUPFAM" id="SSF47616">
    <property type="entry name" value="GST C-terminal domain-like"/>
    <property type="match status" value="1"/>
</dbReference>
<dbReference type="GO" id="GO:0006749">
    <property type="term" value="P:glutathione metabolic process"/>
    <property type="evidence" value="ECO:0007669"/>
    <property type="project" value="TreeGrafter"/>
</dbReference>
<dbReference type="GO" id="GO:0005737">
    <property type="term" value="C:cytoplasm"/>
    <property type="evidence" value="ECO:0007669"/>
    <property type="project" value="TreeGrafter"/>
</dbReference>
<evidence type="ECO:0000259" key="6">
    <source>
        <dbReference type="PROSITE" id="PS50405"/>
    </source>
</evidence>
<dbReference type="PROSITE" id="PS50404">
    <property type="entry name" value="GST_NTER"/>
    <property type="match status" value="1"/>
</dbReference>
<evidence type="ECO:0000259" key="5">
    <source>
        <dbReference type="PROSITE" id="PS50404"/>
    </source>
</evidence>
<dbReference type="InterPro" id="IPR004046">
    <property type="entry name" value="GST_C"/>
</dbReference>
<dbReference type="CDD" id="cd03053">
    <property type="entry name" value="GST_N_Phi"/>
    <property type="match status" value="1"/>
</dbReference>
<dbReference type="EMBL" id="JAUEDM010000003">
    <property type="protein sequence ID" value="KAK3322867.1"/>
    <property type="molecule type" value="Genomic_DNA"/>
</dbReference>
<evidence type="ECO:0000256" key="2">
    <source>
        <dbReference type="ARBA" id="ARBA00012452"/>
    </source>
</evidence>
<comment type="similarity">
    <text evidence="1">Belongs to the GST superfamily. Phi family.</text>
</comment>
<dbReference type="GO" id="GO:0043295">
    <property type="term" value="F:glutathione binding"/>
    <property type="evidence" value="ECO:0007669"/>
    <property type="project" value="TreeGrafter"/>
</dbReference>
<dbReference type="SFLD" id="SFLDS00019">
    <property type="entry name" value="Glutathione_Transferase_(cytos"/>
    <property type="match status" value="1"/>
</dbReference>
<evidence type="ECO:0000256" key="3">
    <source>
        <dbReference type="ARBA" id="ARBA00022679"/>
    </source>
</evidence>
<reference evidence="7" key="1">
    <citation type="journal article" date="2023" name="Mol. Phylogenet. Evol.">
        <title>Genome-scale phylogeny and comparative genomics of the fungal order Sordariales.</title>
        <authorList>
            <person name="Hensen N."/>
            <person name="Bonometti L."/>
            <person name="Westerberg I."/>
            <person name="Brannstrom I.O."/>
            <person name="Guillou S."/>
            <person name="Cros-Aarteil S."/>
            <person name="Calhoun S."/>
            <person name="Haridas S."/>
            <person name="Kuo A."/>
            <person name="Mondo S."/>
            <person name="Pangilinan J."/>
            <person name="Riley R."/>
            <person name="LaButti K."/>
            <person name="Andreopoulos B."/>
            <person name="Lipzen A."/>
            <person name="Chen C."/>
            <person name="Yan M."/>
            <person name="Daum C."/>
            <person name="Ng V."/>
            <person name="Clum A."/>
            <person name="Steindorff A."/>
            <person name="Ohm R.A."/>
            <person name="Martin F."/>
            <person name="Silar P."/>
            <person name="Natvig D.O."/>
            <person name="Lalanne C."/>
            <person name="Gautier V."/>
            <person name="Ament-Velasquez S.L."/>
            <person name="Kruys A."/>
            <person name="Hutchinson M.I."/>
            <person name="Powell A.J."/>
            <person name="Barry K."/>
            <person name="Miller A.N."/>
            <person name="Grigoriev I.V."/>
            <person name="Debuchy R."/>
            <person name="Gladieux P."/>
            <person name="Hiltunen Thoren M."/>
            <person name="Johannesson H."/>
        </authorList>
    </citation>
    <scope>NUCLEOTIDE SEQUENCE</scope>
    <source>
        <strain evidence="7">CBS 118394</strain>
    </source>
</reference>
<organism evidence="7 8">
    <name type="scientific">Apodospora peruviana</name>
    <dbReference type="NCBI Taxonomy" id="516989"/>
    <lineage>
        <taxon>Eukaryota</taxon>
        <taxon>Fungi</taxon>
        <taxon>Dikarya</taxon>
        <taxon>Ascomycota</taxon>
        <taxon>Pezizomycotina</taxon>
        <taxon>Sordariomycetes</taxon>
        <taxon>Sordariomycetidae</taxon>
        <taxon>Sordariales</taxon>
        <taxon>Lasiosphaeriaceae</taxon>
        <taxon>Apodospora</taxon>
    </lineage>
</organism>
<dbReference type="InterPro" id="IPR010987">
    <property type="entry name" value="Glutathione-S-Trfase_C-like"/>
</dbReference>
<sequence>MVIKIHGIHGTTCTQRVLTILYEKDVPYELIPVDWRNMEHKSEDFIKYFHPFGRVPVLEDDDGFILFESRAIAKYIDKKYGAQGTKLTPDEGDLKGYALYEQACMLENIYFDKGAFGLAWENVFKRQKGDGEPDGVMVAKHAAQLDETLAVYERILSERKYLAGDELTLADLFHLPYGVMVRDLGYTSIFEDYPHVAKWFDGLMARESWKQVASFGFRKP</sequence>
<dbReference type="AlphaFoldDB" id="A0AAE0IDB0"/>
<accession>A0AAE0IDB0</accession>
<dbReference type="GO" id="GO:0009636">
    <property type="term" value="P:response to toxic substance"/>
    <property type="evidence" value="ECO:0007669"/>
    <property type="project" value="UniProtKB-ARBA"/>
</dbReference>
<evidence type="ECO:0000313" key="7">
    <source>
        <dbReference type="EMBL" id="KAK3322867.1"/>
    </source>
</evidence>
<dbReference type="SFLD" id="SFLDG00358">
    <property type="entry name" value="Main_(cytGST)"/>
    <property type="match status" value="1"/>
</dbReference>
<dbReference type="PANTHER" id="PTHR43900">
    <property type="entry name" value="GLUTATHIONE S-TRANSFERASE RHO"/>
    <property type="match status" value="1"/>
</dbReference>
<dbReference type="PROSITE" id="PS50405">
    <property type="entry name" value="GST_CTER"/>
    <property type="match status" value="1"/>
</dbReference>
<reference evidence="7" key="2">
    <citation type="submission" date="2023-06" db="EMBL/GenBank/DDBJ databases">
        <authorList>
            <consortium name="Lawrence Berkeley National Laboratory"/>
            <person name="Haridas S."/>
            <person name="Hensen N."/>
            <person name="Bonometti L."/>
            <person name="Westerberg I."/>
            <person name="Brannstrom I.O."/>
            <person name="Guillou S."/>
            <person name="Cros-Aarteil S."/>
            <person name="Calhoun S."/>
            <person name="Kuo A."/>
            <person name="Mondo S."/>
            <person name="Pangilinan J."/>
            <person name="Riley R."/>
            <person name="Labutti K."/>
            <person name="Andreopoulos B."/>
            <person name="Lipzen A."/>
            <person name="Chen C."/>
            <person name="Yanf M."/>
            <person name="Daum C."/>
            <person name="Ng V."/>
            <person name="Clum A."/>
            <person name="Steindorff A."/>
            <person name="Ohm R."/>
            <person name="Martin F."/>
            <person name="Silar P."/>
            <person name="Natvig D."/>
            <person name="Lalanne C."/>
            <person name="Gautier V."/>
            <person name="Ament-Velasquez S.L."/>
            <person name="Kruys A."/>
            <person name="Hutchinson M.I."/>
            <person name="Powell A.J."/>
            <person name="Barry K."/>
            <person name="Miller A.N."/>
            <person name="Grigoriev I.V."/>
            <person name="Debuchy R."/>
            <person name="Gladieux P."/>
            <person name="Thoren M.H."/>
            <person name="Johannesson H."/>
        </authorList>
    </citation>
    <scope>NUCLEOTIDE SEQUENCE</scope>
    <source>
        <strain evidence="7">CBS 118394</strain>
    </source>
</reference>
<keyword evidence="3" id="KW-0808">Transferase</keyword>
<dbReference type="FunFam" id="1.20.1050.10:FF:000004">
    <property type="entry name" value="Glutathione S-transferase F2"/>
    <property type="match status" value="1"/>
</dbReference>
<evidence type="ECO:0000256" key="4">
    <source>
        <dbReference type="ARBA" id="ARBA00047960"/>
    </source>
</evidence>
<dbReference type="GO" id="GO:0004364">
    <property type="term" value="F:glutathione transferase activity"/>
    <property type="evidence" value="ECO:0007669"/>
    <property type="project" value="UniProtKB-EC"/>
</dbReference>
<gene>
    <name evidence="7" type="ORF">B0H66DRAFT_216178</name>
</gene>
<name>A0AAE0IDB0_9PEZI</name>
<dbReference type="InterPro" id="IPR036249">
    <property type="entry name" value="Thioredoxin-like_sf"/>
</dbReference>
<dbReference type="SUPFAM" id="SSF52833">
    <property type="entry name" value="Thioredoxin-like"/>
    <property type="match status" value="1"/>
</dbReference>
<feature type="domain" description="GST C-terminal" evidence="6">
    <location>
        <begin position="98"/>
        <end position="220"/>
    </location>
</feature>
<dbReference type="Gene3D" id="3.40.30.10">
    <property type="entry name" value="Glutaredoxin"/>
    <property type="match status" value="1"/>
</dbReference>